<accession>A0ABS0IG82</accession>
<comment type="caution">
    <text evidence="1">The sequence shown here is derived from an EMBL/GenBank/DDBJ whole genome shotgun (WGS) entry which is preliminary data.</text>
</comment>
<organism evidence="1 2">
    <name type="scientific">Hymenobacter jeongseonensis</name>
    <dbReference type="NCBI Taxonomy" id="2791027"/>
    <lineage>
        <taxon>Bacteria</taxon>
        <taxon>Pseudomonadati</taxon>
        <taxon>Bacteroidota</taxon>
        <taxon>Cytophagia</taxon>
        <taxon>Cytophagales</taxon>
        <taxon>Hymenobacteraceae</taxon>
        <taxon>Hymenobacter</taxon>
    </lineage>
</organism>
<dbReference type="RefSeq" id="WP_196281746.1">
    <property type="nucleotide sequence ID" value="NZ_JADQDQ010000003.1"/>
</dbReference>
<protein>
    <submittedName>
        <fullName evidence="1">Uncharacterized protein</fullName>
    </submittedName>
</protein>
<sequence length="217" mass="24448">MGPASRQEFEAALARQRKTITPLAPTDTLRRQTKSMIYQYGDPKEQVKYYALRLKLANNTTKVLTSKPSAFEEETNELSYVGKIDALHKYVLHAGHYEGATYLLVDRKTGKLDTLQGAPVGSPALKRLAALYQGYPYEGAPNGVEVYRNLGGKLQKSFTIAQLKWLPEGIAWVSDDLFLLKILPMSEVAKNEKLNRPLTAAERKKQQYAYLRVTLLK</sequence>
<proteinExistence type="predicted"/>
<name>A0ABS0IG82_9BACT</name>
<evidence type="ECO:0000313" key="2">
    <source>
        <dbReference type="Proteomes" id="UP000597617"/>
    </source>
</evidence>
<gene>
    <name evidence="1" type="ORF">I2I05_08165</name>
</gene>
<dbReference type="EMBL" id="JADQDQ010000003">
    <property type="protein sequence ID" value="MBF9237371.1"/>
    <property type="molecule type" value="Genomic_DNA"/>
</dbReference>
<reference evidence="1 2" key="1">
    <citation type="submission" date="2020-11" db="EMBL/GenBank/DDBJ databases">
        <authorList>
            <person name="Kim M.K."/>
        </authorList>
    </citation>
    <scope>NUCLEOTIDE SEQUENCE [LARGE SCALE GENOMIC DNA]</scope>
    <source>
        <strain evidence="1 2">BT683</strain>
    </source>
</reference>
<dbReference type="Proteomes" id="UP000597617">
    <property type="component" value="Unassembled WGS sequence"/>
</dbReference>
<keyword evidence="2" id="KW-1185">Reference proteome</keyword>
<evidence type="ECO:0000313" key="1">
    <source>
        <dbReference type="EMBL" id="MBF9237371.1"/>
    </source>
</evidence>